<gene>
    <name evidence="7" type="primary">CACNB4</name>
</gene>
<dbReference type="SUPFAM" id="SSF50044">
    <property type="entry name" value="SH3-domain"/>
    <property type="match status" value="1"/>
</dbReference>
<dbReference type="Proteomes" id="UP000429181">
    <property type="component" value="Chromosome 2"/>
</dbReference>
<dbReference type="InterPro" id="IPR008145">
    <property type="entry name" value="GK/Ca_channel_bsu"/>
</dbReference>
<feature type="compositionally biased region" description="Basic and acidic residues" evidence="5">
    <location>
        <begin position="381"/>
        <end position="399"/>
    </location>
</feature>
<evidence type="ECO:0000256" key="3">
    <source>
        <dbReference type="ARBA" id="ARBA00022490"/>
    </source>
</evidence>
<dbReference type="Ensembl" id="ENSBIXT00005024890.1">
    <property type="protein sequence ID" value="ENSBIXP00005036801.1"/>
    <property type="gene ID" value="ENSBIXG00005003080.1"/>
</dbReference>
<organism evidence="7 9">
    <name type="scientific">Bos indicus x Bos taurus</name>
    <name type="common">Hybrid cattle</name>
    <dbReference type="NCBI Taxonomy" id="30522"/>
    <lineage>
        <taxon>Eukaryota</taxon>
        <taxon>Metazoa</taxon>
        <taxon>Chordata</taxon>
        <taxon>Craniata</taxon>
        <taxon>Vertebrata</taxon>
        <taxon>Euteleostomi</taxon>
        <taxon>Mammalia</taxon>
        <taxon>Eutheria</taxon>
        <taxon>Laurasiatheria</taxon>
        <taxon>Artiodactyla</taxon>
        <taxon>Ruminantia</taxon>
        <taxon>Pecora</taxon>
        <taxon>Bovidae</taxon>
        <taxon>Bovinae</taxon>
        <taxon>Bos</taxon>
    </lineage>
</organism>
<feature type="region of interest" description="Disordered" evidence="5">
    <location>
        <begin position="365"/>
        <end position="452"/>
    </location>
</feature>
<evidence type="ECO:0000313" key="7">
    <source>
        <dbReference type="Ensembl" id="ENSBIXP00005036801.1"/>
    </source>
</evidence>
<dbReference type="SUPFAM" id="SSF52540">
    <property type="entry name" value="P-loop containing nucleoside triphosphate hydrolases"/>
    <property type="match status" value="1"/>
</dbReference>
<evidence type="ECO:0000259" key="6">
    <source>
        <dbReference type="SMART" id="SM00072"/>
    </source>
</evidence>
<proteinExistence type="inferred from homology"/>
<keyword evidence="3" id="KW-0963">Cytoplasm</keyword>
<dbReference type="Gene3D" id="3.40.50.300">
    <property type="entry name" value="P-loop containing nucleotide triphosphate hydrolases"/>
    <property type="match status" value="1"/>
</dbReference>
<evidence type="ECO:0000313" key="8">
    <source>
        <dbReference type="Proteomes" id="UP000314981"/>
    </source>
</evidence>
<evidence type="ECO:0000256" key="2">
    <source>
        <dbReference type="ARBA" id="ARBA00022443"/>
    </source>
</evidence>
<keyword evidence="8" id="KW-1185">Reference proteome</keyword>
<dbReference type="InterPro" id="IPR000584">
    <property type="entry name" value="VDCC_L_bsu"/>
</dbReference>
<dbReference type="PANTHER" id="PTHR11824">
    <property type="entry name" value="VOLTAGE-DEPENDENT CALCIUM CHANNEL BETA SUBUNIT"/>
    <property type="match status" value="1"/>
</dbReference>
<feature type="region of interest" description="Disordered" evidence="5">
    <location>
        <begin position="13"/>
        <end position="37"/>
    </location>
</feature>
<reference evidence="7" key="2">
    <citation type="submission" date="2025-05" db="UniProtKB">
        <authorList>
            <consortium name="Ensembl"/>
        </authorList>
    </citation>
    <scope>IDENTIFICATION</scope>
</reference>
<dbReference type="PRINTS" id="PR01626">
    <property type="entry name" value="LCACHANNELB"/>
</dbReference>
<dbReference type="AlphaFoldDB" id="A0A4W2I2N7"/>
<dbReference type="GeneTree" id="ENSGT00950000182837"/>
<dbReference type="Gene3D" id="3.30.1310.30">
    <property type="match status" value="1"/>
</dbReference>
<dbReference type="FunFam" id="3.40.50.300:FF:000432">
    <property type="entry name" value="Voltage-dependent L-type calcium channel subunit beta-1 isoform 1"/>
    <property type="match status" value="1"/>
</dbReference>
<dbReference type="Proteomes" id="UP000314981">
    <property type="component" value="Chromosome 2"/>
</dbReference>
<feature type="domain" description="Guanylate kinase/L-type calcium channel beta subunit" evidence="6">
    <location>
        <begin position="143"/>
        <end position="331"/>
    </location>
</feature>
<keyword evidence="4" id="KW-0597">Phosphoprotein</keyword>
<feature type="compositionally biased region" description="Polar residues" evidence="5">
    <location>
        <begin position="19"/>
        <end position="29"/>
    </location>
</feature>
<dbReference type="InterPro" id="IPR036028">
    <property type="entry name" value="SH3-like_dom_sf"/>
</dbReference>
<dbReference type="Pfam" id="PF12052">
    <property type="entry name" value="VGCC_beta4Aa_N"/>
    <property type="match status" value="1"/>
</dbReference>
<evidence type="ECO:0000313" key="9">
    <source>
        <dbReference type="Proteomes" id="UP000429181"/>
    </source>
</evidence>
<dbReference type="GO" id="GO:0005891">
    <property type="term" value="C:voltage-gated calcium channel complex"/>
    <property type="evidence" value="ECO:0007669"/>
    <property type="project" value="InterPro"/>
</dbReference>
<evidence type="ECO:0000256" key="5">
    <source>
        <dbReference type="SAM" id="MobiDB-lite"/>
    </source>
</evidence>
<dbReference type="InterPro" id="IPR027417">
    <property type="entry name" value="P-loop_NTPase"/>
</dbReference>
<evidence type="ECO:0000256" key="1">
    <source>
        <dbReference type="ARBA" id="ARBA00010836"/>
    </source>
</evidence>
<reference evidence="8 9" key="1">
    <citation type="submission" date="2018-11" db="EMBL/GenBank/DDBJ databases">
        <title>Haplotype-resolved cattle genomes.</title>
        <authorList>
            <person name="Low W.Y."/>
            <person name="Tearle R."/>
            <person name="Bickhart D.M."/>
            <person name="Rosen B.D."/>
            <person name="Koren S."/>
            <person name="Rhie A."/>
            <person name="Hiendleder S."/>
            <person name="Phillippy A.M."/>
            <person name="Smith T.P.L."/>
            <person name="Williams J.L."/>
        </authorList>
    </citation>
    <scope>NUCLEOTIDE SEQUENCE [LARGE SCALE GENOMIC DNA]</scope>
</reference>
<dbReference type="GO" id="GO:0005245">
    <property type="term" value="F:voltage-gated calcium channel activity"/>
    <property type="evidence" value="ECO:0007669"/>
    <property type="project" value="InterPro"/>
</dbReference>
<keyword evidence="2" id="KW-0728">SH3 domain</keyword>
<dbReference type="SMART" id="SM00072">
    <property type="entry name" value="GuKc"/>
    <property type="match status" value="1"/>
</dbReference>
<evidence type="ECO:0000256" key="4">
    <source>
        <dbReference type="ARBA" id="ARBA00022553"/>
    </source>
</evidence>
<comment type="similarity">
    <text evidence="1">Belongs to the calcium channel beta subunit family.</text>
</comment>
<sequence length="452" mass="51217">MYDNLYLHGIEDSEAGSADSYTSRPSDSDVSLEEDREAIRQEREQQAAIQLERAKKYNNDWWIGRLVKEGCEIGFIPSPLRLENIRIQQEQKRGRFHGGKSSGNSSSSLGEMVSGTFRATPTSTAKQKQKVTEHIPPYDVVPSMRPVVLVGPSLKGYEVTDMMQKALFDFLKHRFDGRISITRVTADISLAKRSVLNNPSKRAIIERSNTRSSLAEVQSEIERIFELARSLQLVVLDADTINHPAQLIKTSLAPIIVHVKVSSPKIHVFFYQVLQRLIKSRGKSQSKHLNVQLVAADKLAQCPPEMFDVILDENQLEDACEHLGEYLEAYWRATHTTSSTPMTPLLGRNLGSTALSPYPTAISGLQSQRLRHSNHSTENSPVERRSLMTSDENYHNERARKSRNRLSSSSQHSRDHYPLVEEDYPDSYQDTYKPHRNRGSPGGYSHDSRHRL</sequence>
<dbReference type="Gene3D" id="2.30.30.40">
    <property type="entry name" value="SH3 Domains"/>
    <property type="match status" value="1"/>
</dbReference>
<name>A0A4W2I2N7_BOBOX</name>
<protein>
    <submittedName>
        <fullName evidence="7">Calcium voltage-gated channel auxiliary subunit beta 4</fullName>
    </submittedName>
</protein>
<dbReference type="Ensembl" id="ENSBIXT00000039805.1">
    <property type="protein sequence ID" value="ENSBIXP00000042166.1"/>
    <property type="gene ID" value="ENSBIXG00000005476.1"/>
</dbReference>
<dbReference type="Pfam" id="PF00625">
    <property type="entry name" value="Guanylate_kin"/>
    <property type="match status" value="1"/>
</dbReference>
<dbReference type="PRINTS" id="PR01696">
    <property type="entry name" value="LCACHANNELB3"/>
</dbReference>
<dbReference type="InterPro" id="IPR046937">
    <property type="entry name" value="CAB1-4_N_A-dom"/>
</dbReference>
<feature type="region of interest" description="Disordered" evidence="5">
    <location>
        <begin position="91"/>
        <end position="110"/>
    </location>
</feature>
<dbReference type="InterPro" id="IPR008079">
    <property type="entry name" value="VDCC_L_b3su"/>
</dbReference>
<accession>A0A4W2I2N7</accession>